<gene>
    <name evidence="4" type="ORF">OIN60_10125</name>
</gene>
<comment type="caution">
    <text evidence="4">The sequence shown here is derived from an EMBL/GenBank/DDBJ whole genome shotgun (WGS) entry which is preliminary data.</text>
</comment>
<dbReference type="InterPro" id="IPR023772">
    <property type="entry name" value="DNA-bd_HTH_TetR-type_CS"/>
</dbReference>
<dbReference type="InterPro" id="IPR036271">
    <property type="entry name" value="Tet_transcr_reg_TetR-rel_C_sf"/>
</dbReference>
<dbReference type="SUPFAM" id="SSF48498">
    <property type="entry name" value="Tetracyclin repressor-like, C-terminal domain"/>
    <property type="match status" value="1"/>
</dbReference>
<dbReference type="SUPFAM" id="SSF46689">
    <property type="entry name" value="Homeodomain-like"/>
    <property type="match status" value="1"/>
</dbReference>
<dbReference type="PANTHER" id="PTHR30055">
    <property type="entry name" value="HTH-TYPE TRANSCRIPTIONAL REGULATOR RUTR"/>
    <property type="match status" value="1"/>
</dbReference>
<evidence type="ECO:0000256" key="2">
    <source>
        <dbReference type="PROSITE-ProRule" id="PRU00335"/>
    </source>
</evidence>
<dbReference type="Gene3D" id="1.10.357.10">
    <property type="entry name" value="Tetracycline Repressor, domain 2"/>
    <property type="match status" value="1"/>
</dbReference>
<dbReference type="PROSITE" id="PS50977">
    <property type="entry name" value="HTH_TETR_2"/>
    <property type="match status" value="1"/>
</dbReference>
<dbReference type="RefSeq" id="WP_305754752.1">
    <property type="nucleotide sequence ID" value="NZ_JAPCKK010000016.1"/>
</dbReference>
<dbReference type="PRINTS" id="PR00455">
    <property type="entry name" value="HTHTETR"/>
</dbReference>
<dbReference type="InterPro" id="IPR009057">
    <property type="entry name" value="Homeodomain-like_sf"/>
</dbReference>
<dbReference type="PROSITE" id="PS01081">
    <property type="entry name" value="HTH_TETR_1"/>
    <property type="match status" value="1"/>
</dbReference>
<dbReference type="InterPro" id="IPR001647">
    <property type="entry name" value="HTH_TetR"/>
</dbReference>
<keyword evidence="1 2" id="KW-0238">DNA-binding</keyword>
<dbReference type="PANTHER" id="PTHR30055:SF226">
    <property type="entry name" value="HTH-TYPE TRANSCRIPTIONAL REGULATOR PKSA"/>
    <property type="match status" value="1"/>
</dbReference>
<accession>A0ABT9FQW7</accession>
<evidence type="ECO:0000259" key="3">
    <source>
        <dbReference type="PROSITE" id="PS50977"/>
    </source>
</evidence>
<dbReference type="EMBL" id="JAPCKK010000016">
    <property type="protein sequence ID" value="MDP4097126.1"/>
    <property type="molecule type" value="Genomic_DNA"/>
</dbReference>
<dbReference type="Pfam" id="PF00440">
    <property type="entry name" value="TetR_N"/>
    <property type="match status" value="1"/>
</dbReference>
<proteinExistence type="predicted"/>
<organism evidence="4 5">
    <name type="scientific">Paenibacillus zeirhizosphaerae</name>
    <dbReference type="NCBI Taxonomy" id="2987519"/>
    <lineage>
        <taxon>Bacteria</taxon>
        <taxon>Bacillati</taxon>
        <taxon>Bacillota</taxon>
        <taxon>Bacilli</taxon>
        <taxon>Bacillales</taxon>
        <taxon>Paenibacillaceae</taxon>
        <taxon>Paenibacillus</taxon>
    </lineage>
</organism>
<feature type="DNA-binding region" description="H-T-H motif" evidence="2">
    <location>
        <begin position="31"/>
        <end position="50"/>
    </location>
</feature>
<reference evidence="4 5" key="1">
    <citation type="submission" date="2022-10" db="EMBL/GenBank/DDBJ databases">
        <title>Paenibacillus description and whole genome data of maize root bacterial community.</title>
        <authorList>
            <person name="Marton D."/>
            <person name="Farkas M."/>
            <person name="Cserhati M."/>
        </authorList>
    </citation>
    <scope>NUCLEOTIDE SEQUENCE [LARGE SCALE GENOMIC DNA]</scope>
    <source>
        <strain evidence="4 5">P96</strain>
    </source>
</reference>
<evidence type="ECO:0000256" key="1">
    <source>
        <dbReference type="ARBA" id="ARBA00023125"/>
    </source>
</evidence>
<evidence type="ECO:0000313" key="5">
    <source>
        <dbReference type="Proteomes" id="UP001241848"/>
    </source>
</evidence>
<name>A0ABT9FQW7_9BACL</name>
<dbReference type="Proteomes" id="UP001241848">
    <property type="component" value="Unassembled WGS sequence"/>
</dbReference>
<keyword evidence="5" id="KW-1185">Reference proteome</keyword>
<dbReference type="InterPro" id="IPR050109">
    <property type="entry name" value="HTH-type_TetR-like_transc_reg"/>
</dbReference>
<evidence type="ECO:0000313" key="4">
    <source>
        <dbReference type="EMBL" id="MDP4097126.1"/>
    </source>
</evidence>
<feature type="domain" description="HTH tetR-type" evidence="3">
    <location>
        <begin position="8"/>
        <end position="68"/>
    </location>
</feature>
<protein>
    <submittedName>
        <fullName evidence="4">TetR/AcrR family transcriptional regulator</fullName>
    </submittedName>
</protein>
<sequence>MLREVKKKKTKDTIVYHAVELFKQKGFENVTVEEITQACGIAKGTFFNYFAKKEHVLLHVADSYSTLLGKITERHQEGKLKPRLLSIFGELLTIYSDHSGLLRLALAETVKVAIEGKEQAANLIILQERIRGVIEEAVRDGSFRPRTDSDTAASILVAILLHTLMMYSGEIDKQTIIESFKRGMDAVWEGIANE</sequence>